<accession>A0A2C9LAK8</accession>
<feature type="chain" id="PRO_5044573270" evidence="1">
    <location>
        <begin position="19"/>
        <end position="180"/>
    </location>
</feature>
<gene>
    <name evidence="2" type="primary">106063866</name>
    <name evidence="5 6 7" type="synonym">LOC106063866</name>
</gene>
<dbReference type="RefSeq" id="XP_055897905.1">
    <property type="nucleotide sequence ID" value="XM_056041930.1"/>
</dbReference>
<evidence type="ECO:0000313" key="5">
    <source>
        <dbReference type="RefSeq" id="XP_055897903.1"/>
    </source>
</evidence>
<dbReference type="RefSeq" id="XP_055897903.1">
    <property type="nucleotide sequence ID" value="XM_056041928.1"/>
</dbReference>
<evidence type="ECO:0000313" key="7">
    <source>
        <dbReference type="RefSeq" id="XP_055897905.1"/>
    </source>
</evidence>
<dbReference type="KEGG" id="bgt:106063866"/>
<reference evidence="5 6" key="2">
    <citation type="submission" date="2025-04" db="UniProtKB">
        <authorList>
            <consortium name="RefSeq"/>
        </authorList>
    </citation>
    <scope>IDENTIFICATION</scope>
</reference>
<dbReference type="EnsemblMetazoa" id="BGLB028940-RA">
    <property type="protein sequence ID" value="BGLB028940-PA"/>
    <property type="gene ID" value="BGLB028940"/>
</dbReference>
<feature type="signal peptide" evidence="1">
    <location>
        <begin position="1"/>
        <end position="18"/>
    </location>
</feature>
<reference evidence="2" key="1">
    <citation type="submission" date="2020-05" db="UniProtKB">
        <authorList>
            <consortium name="EnsemblMetazoa"/>
        </authorList>
    </citation>
    <scope>IDENTIFICATION</scope>
    <source>
        <strain evidence="2">BB02</strain>
    </source>
</reference>
<protein>
    <submittedName>
        <fullName evidence="5 6">Uncharacterized protein LOC106063866</fullName>
    </submittedName>
</protein>
<organism evidence="2 3">
    <name type="scientific">Biomphalaria glabrata</name>
    <name type="common">Bloodfluke planorb</name>
    <name type="synonym">Freshwater snail</name>
    <dbReference type="NCBI Taxonomy" id="6526"/>
    <lineage>
        <taxon>Eukaryota</taxon>
        <taxon>Metazoa</taxon>
        <taxon>Spiralia</taxon>
        <taxon>Lophotrochozoa</taxon>
        <taxon>Mollusca</taxon>
        <taxon>Gastropoda</taxon>
        <taxon>Heterobranchia</taxon>
        <taxon>Euthyneura</taxon>
        <taxon>Panpulmonata</taxon>
        <taxon>Hygrophila</taxon>
        <taxon>Lymnaeoidea</taxon>
        <taxon>Planorbidae</taxon>
        <taxon>Biomphalaria</taxon>
    </lineage>
</organism>
<name>A0A2C9LAK8_BIOGL</name>
<dbReference type="VEuPathDB" id="VectorBase:BGLB028940"/>
<evidence type="ECO:0000256" key="1">
    <source>
        <dbReference type="SAM" id="SignalP"/>
    </source>
</evidence>
<evidence type="ECO:0000313" key="6">
    <source>
        <dbReference type="RefSeq" id="XP_055897904.1"/>
    </source>
</evidence>
<dbReference type="RefSeq" id="XP_055897904.1">
    <property type="nucleotide sequence ID" value="XM_056041929.1"/>
</dbReference>
<dbReference type="Proteomes" id="UP000076420">
    <property type="component" value="Unassembled WGS sequence"/>
</dbReference>
<evidence type="ECO:0000313" key="2">
    <source>
        <dbReference type="EnsemblMetazoa" id="BGLB028940-PA"/>
    </source>
</evidence>
<dbReference type="Proteomes" id="UP001165740">
    <property type="component" value="Chromosome 9"/>
</dbReference>
<sequence length="180" mass="20525">MFLQVSFTFLLSLVLASALPTSDDEYQTFSRELQTLQQEFSKRDFWEGLWKTGSRICKIAKTLSLDNNANNATEVDPVQVQKRDFWNNLLTVVNKVCKAASETQRDITSGLDPEVADDKRDFWEDLGNVGKKVCQVADTLANNGRRSGEYVEQDPELRRKRFLWPDLVTTVDQICKAAGR</sequence>
<keyword evidence="4" id="KW-1185">Reference proteome</keyword>
<evidence type="ECO:0000313" key="4">
    <source>
        <dbReference type="Proteomes" id="UP001165740"/>
    </source>
</evidence>
<dbReference type="VEuPathDB" id="VectorBase:BGLAX_042946"/>
<dbReference type="OrthoDB" id="10294872at2759"/>
<dbReference type="AlphaFoldDB" id="A0A2C9LAK8"/>
<proteinExistence type="predicted"/>
<evidence type="ECO:0000313" key="3">
    <source>
        <dbReference type="Proteomes" id="UP000076420"/>
    </source>
</evidence>
<keyword evidence="1" id="KW-0732">Signal</keyword>